<sequence length="208" mass="22697">MAFRIRPATVADADFIIGAFDSVIPVLIAAGNVGQWGTELFSDKAGFSDSTREDLAQSERFRTTGQGERIRTFVAEAHESRASVAFITIREGHFSQHISSLGALKAAVDEADSLPGGFSYIDVLIADQRVPQDQRKGAGAALIEHVKQHTREIGARDVYVDCWSGGDGKLVQYYHSVGLKSIAPLEFKKKDGSIWAGILMRMQLDAKQ</sequence>
<keyword evidence="2" id="KW-1185">Reference proteome</keyword>
<name>A0A179I302_CORDF</name>
<organism evidence="1 2">
    <name type="scientific">Cordyceps confragosa</name>
    <name type="common">Lecanicillium lecanii</name>
    <dbReference type="NCBI Taxonomy" id="2714763"/>
    <lineage>
        <taxon>Eukaryota</taxon>
        <taxon>Fungi</taxon>
        <taxon>Dikarya</taxon>
        <taxon>Ascomycota</taxon>
        <taxon>Pezizomycotina</taxon>
        <taxon>Sordariomycetes</taxon>
        <taxon>Hypocreomycetidae</taxon>
        <taxon>Hypocreales</taxon>
        <taxon>Cordycipitaceae</taxon>
        <taxon>Akanthomyces</taxon>
    </lineage>
</organism>
<comment type="caution">
    <text evidence="1">The sequence shown here is derived from an EMBL/GenBank/DDBJ whole genome shotgun (WGS) entry which is preliminary data.</text>
</comment>
<dbReference type="AlphaFoldDB" id="A0A179I302"/>
<dbReference type="Gene3D" id="3.40.630.30">
    <property type="match status" value="1"/>
</dbReference>
<evidence type="ECO:0000313" key="2">
    <source>
        <dbReference type="Proteomes" id="UP000243081"/>
    </source>
</evidence>
<dbReference type="EMBL" id="LUKN01003668">
    <property type="protein sequence ID" value="OAQ97096.1"/>
    <property type="molecule type" value="Genomic_DNA"/>
</dbReference>
<dbReference type="SUPFAM" id="SSF55729">
    <property type="entry name" value="Acyl-CoA N-acyltransferases (Nat)"/>
    <property type="match status" value="1"/>
</dbReference>
<protein>
    <recommendedName>
        <fullName evidence="3">N-acetyltransferase domain-containing protein</fullName>
    </recommendedName>
</protein>
<reference evidence="1 2" key="1">
    <citation type="submission" date="2016-03" db="EMBL/GenBank/DDBJ databases">
        <title>Fine-scale spatial genetic structure of a fungal parasite of coffee scale insects.</title>
        <authorList>
            <person name="Jackson D."/>
            <person name="Zemenick K.A."/>
            <person name="Malloure B."/>
            <person name="Quandt C.A."/>
            <person name="James T.Y."/>
        </authorList>
    </citation>
    <scope>NUCLEOTIDE SEQUENCE [LARGE SCALE GENOMIC DNA]</scope>
    <source>
        <strain evidence="1 2">UM487</strain>
    </source>
</reference>
<gene>
    <name evidence="1" type="ORF">LLEC1_04176</name>
</gene>
<evidence type="ECO:0008006" key="3">
    <source>
        <dbReference type="Google" id="ProtNLM"/>
    </source>
</evidence>
<dbReference type="OMA" id="GSHEQWG"/>
<proteinExistence type="predicted"/>
<dbReference type="Proteomes" id="UP000243081">
    <property type="component" value="Unassembled WGS sequence"/>
</dbReference>
<dbReference type="OrthoDB" id="2821191at2759"/>
<dbReference type="InterPro" id="IPR016181">
    <property type="entry name" value="Acyl_CoA_acyltransferase"/>
</dbReference>
<evidence type="ECO:0000313" key="1">
    <source>
        <dbReference type="EMBL" id="OAQ97096.1"/>
    </source>
</evidence>
<accession>A0A179I302</accession>